<sequence>MPHIIPENTHLNNNKTPYLASPYTLQHAIMAPSVYILLQRDTESTVTITSVFLDLQDANAALLHLAQEAGVDPATAKPASGTSSSDAKGSLSKEPLRWEAADGTSAWVERHTVTNRKQHANGAADKPGLKRNDSRLYINDDEDDVIVVDDHDGQYD</sequence>
<evidence type="ECO:0000313" key="2">
    <source>
        <dbReference type="EMBL" id="KAG5658141.1"/>
    </source>
</evidence>
<reference evidence="2" key="1">
    <citation type="submission" date="2021-04" db="EMBL/GenBank/DDBJ databases">
        <title>Draft genome of Fusarium avenaceum strain F156N33, isolated from an atmospheric sample in Virginia.</title>
        <authorList>
            <person name="Yang S."/>
            <person name="Vinatzer B.A."/>
            <person name="Coleman J."/>
        </authorList>
    </citation>
    <scope>NUCLEOTIDE SEQUENCE</scope>
    <source>
        <strain evidence="2">F156N33</strain>
    </source>
</reference>
<feature type="region of interest" description="Disordered" evidence="1">
    <location>
        <begin position="71"/>
        <end position="95"/>
    </location>
</feature>
<gene>
    <name evidence="2" type="ORF">KAF25_007092</name>
</gene>
<feature type="region of interest" description="Disordered" evidence="1">
    <location>
        <begin position="113"/>
        <end position="135"/>
    </location>
</feature>
<dbReference type="EMBL" id="JAGPUO010000015">
    <property type="protein sequence ID" value="KAG5658141.1"/>
    <property type="molecule type" value="Genomic_DNA"/>
</dbReference>
<evidence type="ECO:0000313" key="3">
    <source>
        <dbReference type="Proteomes" id="UP000782241"/>
    </source>
</evidence>
<evidence type="ECO:0000256" key="1">
    <source>
        <dbReference type="SAM" id="MobiDB-lite"/>
    </source>
</evidence>
<organism evidence="2 3">
    <name type="scientific">Fusarium avenaceum</name>
    <dbReference type="NCBI Taxonomy" id="40199"/>
    <lineage>
        <taxon>Eukaryota</taxon>
        <taxon>Fungi</taxon>
        <taxon>Dikarya</taxon>
        <taxon>Ascomycota</taxon>
        <taxon>Pezizomycotina</taxon>
        <taxon>Sordariomycetes</taxon>
        <taxon>Hypocreomycetidae</taxon>
        <taxon>Hypocreales</taxon>
        <taxon>Nectriaceae</taxon>
        <taxon>Fusarium</taxon>
        <taxon>Fusarium tricinctum species complex</taxon>
    </lineage>
</organism>
<accession>A0A9P7KT78</accession>
<dbReference type="AlphaFoldDB" id="A0A9P7KT78"/>
<comment type="caution">
    <text evidence="2">The sequence shown here is derived from an EMBL/GenBank/DDBJ whole genome shotgun (WGS) entry which is preliminary data.</text>
</comment>
<keyword evidence="3" id="KW-1185">Reference proteome</keyword>
<protein>
    <submittedName>
        <fullName evidence="2">Uncharacterized protein</fullName>
    </submittedName>
</protein>
<proteinExistence type="predicted"/>
<dbReference type="Proteomes" id="UP000782241">
    <property type="component" value="Unassembled WGS sequence"/>
</dbReference>
<name>A0A9P7KT78_9HYPO</name>